<sequence>KMYLLLIDIMIQCSAQLNLLADRVGTLVVTKSVEEILHDLQRVVNAIVHEERRELLANGLPVLIEISESRVLSHSLDSLEQIVASSAEGVVEHSEVGRVELDGLLGYIRLCSRCSKGECCKAHEDK</sequence>
<feature type="non-terminal residue" evidence="1">
    <location>
        <position position="1"/>
    </location>
</feature>
<reference evidence="1" key="1">
    <citation type="submission" date="2023-10" db="EMBL/GenBank/DDBJ databases">
        <title>Genome assembly of Pristionchus species.</title>
        <authorList>
            <person name="Yoshida K."/>
            <person name="Sommer R.J."/>
        </authorList>
    </citation>
    <scope>NUCLEOTIDE SEQUENCE</scope>
    <source>
        <strain evidence="1">RS5133</strain>
    </source>
</reference>
<comment type="caution">
    <text evidence="1">The sequence shown here is derived from an EMBL/GenBank/DDBJ whole genome shotgun (WGS) entry which is preliminary data.</text>
</comment>
<dbReference type="Proteomes" id="UP001432322">
    <property type="component" value="Unassembled WGS sequence"/>
</dbReference>
<keyword evidence="2" id="KW-1185">Reference proteome</keyword>
<dbReference type="AlphaFoldDB" id="A0AAV5WPI9"/>
<name>A0AAV5WPI9_9BILA</name>
<accession>A0AAV5WPI9</accession>
<evidence type="ECO:0000313" key="1">
    <source>
        <dbReference type="EMBL" id="GMT33303.1"/>
    </source>
</evidence>
<evidence type="ECO:0000313" key="2">
    <source>
        <dbReference type="Proteomes" id="UP001432322"/>
    </source>
</evidence>
<protein>
    <submittedName>
        <fullName evidence="1">Uncharacterized protein</fullName>
    </submittedName>
</protein>
<dbReference type="EMBL" id="BTSY01000006">
    <property type="protein sequence ID" value="GMT33303.1"/>
    <property type="molecule type" value="Genomic_DNA"/>
</dbReference>
<proteinExistence type="predicted"/>
<gene>
    <name evidence="1" type="ORF">PFISCL1PPCAC_24600</name>
</gene>
<organism evidence="1 2">
    <name type="scientific">Pristionchus fissidentatus</name>
    <dbReference type="NCBI Taxonomy" id="1538716"/>
    <lineage>
        <taxon>Eukaryota</taxon>
        <taxon>Metazoa</taxon>
        <taxon>Ecdysozoa</taxon>
        <taxon>Nematoda</taxon>
        <taxon>Chromadorea</taxon>
        <taxon>Rhabditida</taxon>
        <taxon>Rhabditina</taxon>
        <taxon>Diplogasteromorpha</taxon>
        <taxon>Diplogasteroidea</taxon>
        <taxon>Neodiplogasteridae</taxon>
        <taxon>Pristionchus</taxon>
    </lineage>
</organism>
<feature type="non-terminal residue" evidence="1">
    <location>
        <position position="126"/>
    </location>
</feature>